<evidence type="ECO:0000313" key="3">
    <source>
        <dbReference type="Proteomes" id="UP000178450"/>
    </source>
</evidence>
<feature type="transmembrane region" description="Helical" evidence="1">
    <location>
        <begin position="258"/>
        <end position="283"/>
    </location>
</feature>
<feature type="transmembrane region" description="Helical" evidence="1">
    <location>
        <begin position="205"/>
        <end position="224"/>
    </location>
</feature>
<sequence length="853" mass="98041">MKNKLTLITVVGIFAALIIIALKHATWGIDFWDEGFYVATAMRYAFGDIPFLDEFATHIYSFDKLMAPLFILFPKITLFQVRVVGIGFNFLSLFFLYQYLSRFGPRILVSLLVVALFFINNFAFIASPSYNSGASNFILLSFLCFMYSLEIQRLSQILAVFSGLFLLFATISYLSQGAMIAIPIFFYVAIRIGKKPQYQKFLRPLKLLVITFFAGLSILFILLYTTELLPVFIKGIMDQSSKRDIGAGLATSKIQLVYFWFVSALRNGFALVSVLGLSLGIIWYKTRNKLAKFSLVDLITSLGLSLFLLPTFIPIDPSFITRTLPLLFFLLFLLIVSAFSRKYSRLVSILLLLGYLGGLLYHPETAATLGGPIQALVPLSAFLFFFYSLRLVPLTVFLSLFLFIFFKKTDEALGILHLTNSFAISSCLLLITQGIWANNKKGVLLDSWRSGLIAAFVWFTGAGLIFSFSSFSGYSRMIQGAAPLFAFAFVGIWRMINNYWTKTREVAIHFSWQIPIFGILLLFLSSGFKYYFFQVNNEYYDRATAKFKYPPTIAGIYSTPQKVEAIEDLMFYLKGKVNPGDYFLTYYYDPLLYFITKTRPSYREVLAQEDYTPYDTRVEMVRNIKLRNKMPNYVVKFMVHQGSVFKNPVHNICENNERCPIDVFVSNNYYVEKSLYPFEVWHRGKGPKLKLWQTQKPIWEVDLNDFLSPYNSSLFFSHQNFAAFLKVDKAAFIHIVPDKNRSALTLSYVPNTLQKINVKAGDRMVLTVRARIGRKEKEYNAIRGYLYINEELPDGIEKNDIAISTPGWDEYIVSKKIRNLKNPVEFVLQWLPGSSNDYLDIEWMRLYLESRHN</sequence>
<proteinExistence type="predicted"/>
<dbReference type="Proteomes" id="UP000178450">
    <property type="component" value="Unassembled WGS sequence"/>
</dbReference>
<feature type="transmembrane region" description="Helical" evidence="1">
    <location>
        <begin position="79"/>
        <end position="100"/>
    </location>
</feature>
<keyword evidence="1" id="KW-0472">Membrane</keyword>
<feature type="transmembrane region" description="Helical" evidence="1">
    <location>
        <begin position="413"/>
        <end position="436"/>
    </location>
</feature>
<comment type="caution">
    <text evidence="2">The sequence shown here is derived from an EMBL/GenBank/DDBJ whole genome shotgun (WGS) entry which is preliminary data.</text>
</comment>
<organism evidence="2 3">
    <name type="scientific">Candidatus Roizmanbacteria bacterium RIFOXYA1_FULL_41_12</name>
    <dbReference type="NCBI Taxonomy" id="1802082"/>
    <lineage>
        <taxon>Bacteria</taxon>
        <taxon>Candidatus Roizmaniibacteriota</taxon>
    </lineage>
</organism>
<feature type="transmembrane region" description="Helical" evidence="1">
    <location>
        <begin position="480"/>
        <end position="500"/>
    </location>
</feature>
<reference evidence="2 3" key="1">
    <citation type="journal article" date="2016" name="Nat. Commun.">
        <title>Thousands of microbial genomes shed light on interconnected biogeochemical processes in an aquifer system.</title>
        <authorList>
            <person name="Anantharaman K."/>
            <person name="Brown C.T."/>
            <person name="Hug L.A."/>
            <person name="Sharon I."/>
            <person name="Castelle C.J."/>
            <person name="Probst A.J."/>
            <person name="Thomas B.C."/>
            <person name="Singh A."/>
            <person name="Wilkins M.J."/>
            <person name="Karaoz U."/>
            <person name="Brodie E.L."/>
            <person name="Williams K.H."/>
            <person name="Hubbard S.S."/>
            <person name="Banfield J.F."/>
        </authorList>
    </citation>
    <scope>NUCLEOTIDE SEQUENCE [LARGE SCALE GENOMIC DNA]</scope>
</reference>
<dbReference type="EMBL" id="MGBG01000013">
    <property type="protein sequence ID" value="OGK64840.1"/>
    <property type="molecule type" value="Genomic_DNA"/>
</dbReference>
<feature type="transmembrane region" description="Helical" evidence="1">
    <location>
        <begin position="319"/>
        <end position="339"/>
    </location>
</feature>
<feature type="transmembrane region" description="Helical" evidence="1">
    <location>
        <begin position="512"/>
        <end position="532"/>
    </location>
</feature>
<protein>
    <submittedName>
        <fullName evidence="2">Uncharacterized protein</fullName>
    </submittedName>
</protein>
<gene>
    <name evidence="2" type="ORF">A2209_04020</name>
</gene>
<keyword evidence="1" id="KW-1133">Transmembrane helix</keyword>
<feature type="transmembrane region" description="Helical" evidence="1">
    <location>
        <begin position="448"/>
        <end position="468"/>
    </location>
</feature>
<evidence type="ECO:0000313" key="2">
    <source>
        <dbReference type="EMBL" id="OGK64840.1"/>
    </source>
</evidence>
<feature type="transmembrane region" description="Helical" evidence="1">
    <location>
        <begin position="295"/>
        <end position="313"/>
    </location>
</feature>
<feature type="transmembrane region" description="Helical" evidence="1">
    <location>
        <begin position="382"/>
        <end position="406"/>
    </location>
</feature>
<feature type="transmembrane region" description="Helical" evidence="1">
    <location>
        <begin position="107"/>
        <end position="126"/>
    </location>
</feature>
<keyword evidence="1" id="KW-0812">Transmembrane</keyword>
<accession>A0A1F7KAG9</accession>
<evidence type="ECO:0000256" key="1">
    <source>
        <dbReference type="SAM" id="Phobius"/>
    </source>
</evidence>
<feature type="transmembrane region" description="Helical" evidence="1">
    <location>
        <begin position="346"/>
        <end position="362"/>
    </location>
</feature>
<name>A0A1F7KAG9_9BACT</name>
<dbReference type="AlphaFoldDB" id="A0A1F7KAG9"/>